<dbReference type="AlphaFoldDB" id="A0AA88QQ91"/>
<evidence type="ECO:0000313" key="3">
    <source>
        <dbReference type="Proteomes" id="UP001187471"/>
    </source>
</evidence>
<name>A0AA88QQ91_9ASTE</name>
<feature type="region of interest" description="Disordered" evidence="1">
    <location>
        <begin position="158"/>
        <end position="195"/>
    </location>
</feature>
<protein>
    <submittedName>
        <fullName evidence="2">Uncharacterized protein</fullName>
    </submittedName>
</protein>
<accession>A0AA88QQ91</accession>
<dbReference type="Pfam" id="PF14223">
    <property type="entry name" value="Retrotran_gag_2"/>
    <property type="match status" value="1"/>
</dbReference>
<evidence type="ECO:0000313" key="2">
    <source>
        <dbReference type="EMBL" id="KAK2966161.1"/>
    </source>
</evidence>
<proteinExistence type="predicted"/>
<sequence>MNQHTSWVNKLLGQPGKIVELTQNDQENDLVIPMKDGPEANKIPKEILKKNSQEVHLFSIDDRAKNTTSYGLDVNDYNRVSACETMQDMWRMLEVTQEDTNQVNETKKNMLLMRYEASKMKENESTNEIYSRFTLIINGLKLLRKVCPKNEMIHDEEATTSKNKSVALKAEVSHELEESSNDSDNDMALITRKFK</sequence>
<organism evidence="2 3">
    <name type="scientific">Escallonia rubra</name>
    <dbReference type="NCBI Taxonomy" id="112253"/>
    <lineage>
        <taxon>Eukaryota</taxon>
        <taxon>Viridiplantae</taxon>
        <taxon>Streptophyta</taxon>
        <taxon>Embryophyta</taxon>
        <taxon>Tracheophyta</taxon>
        <taxon>Spermatophyta</taxon>
        <taxon>Magnoliopsida</taxon>
        <taxon>eudicotyledons</taxon>
        <taxon>Gunneridae</taxon>
        <taxon>Pentapetalae</taxon>
        <taxon>asterids</taxon>
        <taxon>campanulids</taxon>
        <taxon>Escalloniales</taxon>
        <taxon>Escalloniaceae</taxon>
        <taxon>Escallonia</taxon>
    </lineage>
</organism>
<dbReference type="Proteomes" id="UP001187471">
    <property type="component" value="Unassembled WGS sequence"/>
</dbReference>
<gene>
    <name evidence="2" type="ORF">RJ640_026812</name>
</gene>
<reference evidence="2" key="1">
    <citation type="submission" date="2022-12" db="EMBL/GenBank/DDBJ databases">
        <title>Draft genome assemblies for two species of Escallonia (Escalloniales).</title>
        <authorList>
            <person name="Chanderbali A."/>
            <person name="Dervinis C."/>
            <person name="Anghel I."/>
            <person name="Soltis D."/>
            <person name="Soltis P."/>
            <person name="Zapata F."/>
        </authorList>
    </citation>
    <scope>NUCLEOTIDE SEQUENCE</scope>
    <source>
        <strain evidence="2">UCBG92.1500</strain>
        <tissue evidence="2">Leaf</tissue>
    </source>
</reference>
<dbReference type="PANTHER" id="PTHR34676">
    <property type="entry name" value="DUF4219 DOMAIN-CONTAINING PROTEIN-RELATED"/>
    <property type="match status" value="1"/>
</dbReference>
<dbReference type="EMBL" id="JAVXUO010003148">
    <property type="protein sequence ID" value="KAK2966161.1"/>
    <property type="molecule type" value="Genomic_DNA"/>
</dbReference>
<comment type="caution">
    <text evidence="2">The sequence shown here is derived from an EMBL/GenBank/DDBJ whole genome shotgun (WGS) entry which is preliminary data.</text>
</comment>
<evidence type="ECO:0000256" key="1">
    <source>
        <dbReference type="SAM" id="MobiDB-lite"/>
    </source>
</evidence>
<keyword evidence="3" id="KW-1185">Reference proteome</keyword>
<dbReference type="PANTHER" id="PTHR34676:SF17">
    <property type="entry name" value="OS06G0684500 PROTEIN"/>
    <property type="match status" value="1"/>
</dbReference>